<name>A0ABW8TFS6_9CLOT</name>
<gene>
    <name evidence="1" type="ORF">ACJDT4_12650</name>
</gene>
<reference evidence="1 2" key="1">
    <citation type="submission" date="2024-11" db="EMBL/GenBank/DDBJ databases">
        <authorList>
            <person name="Heng Y.C."/>
            <person name="Lim A.C.H."/>
            <person name="Lee J.K.Y."/>
            <person name="Kittelmann S."/>
        </authorList>
    </citation>
    <scope>NUCLEOTIDE SEQUENCE [LARGE SCALE GENOMIC DNA]</scope>
    <source>
        <strain evidence="1 2">WILCCON 0114</strain>
    </source>
</reference>
<protein>
    <submittedName>
        <fullName evidence="1">Uncharacterized protein</fullName>
    </submittedName>
</protein>
<proteinExistence type="predicted"/>
<accession>A0ABW8TFS6</accession>
<dbReference type="EMBL" id="JBJIAA010000009">
    <property type="protein sequence ID" value="MFL0251278.1"/>
    <property type="molecule type" value="Genomic_DNA"/>
</dbReference>
<evidence type="ECO:0000313" key="1">
    <source>
        <dbReference type="EMBL" id="MFL0251278.1"/>
    </source>
</evidence>
<comment type="caution">
    <text evidence="1">The sequence shown here is derived from an EMBL/GenBank/DDBJ whole genome shotgun (WGS) entry which is preliminary data.</text>
</comment>
<dbReference type="RefSeq" id="WP_406787933.1">
    <property type="nucleotide sequence ID" value="NZ_JBJIAA010000009.1"/>
</dbReference>
<organism evidence="1 2">
    <name type="scientific">Clostridium neuense</name>
    <dbReference type="NCBI Taxonomy" id="1728934"/>
    <lineage>
        <taxon>Bacteria</taxon>
        <taxon>Bacillati</taxon>
        <taxon>Bacillota</taxon>
        <taxon>Clostridia</taxon>
        <taxon>Eubacteriales</taxon>
        <taxon>Clostridiaceae</taxon>
        <taxon>Clostridium</taxon>
    </lineage>
</organism>
<sequence length="87" mass="10325">MVIKLEGDNKQLLREYIEERYEAQKAEKSNKWHSFKKHSDISKYKLKFILNNLKIDPRLNIVQVDARYGILMVTRRGGKNHGINRTP</sequence>
<evidence type="ECO:0000313" key="2">
    <source>
        <dbReference type="Proteomes" id="UP001623592"/>
    </source>
</evidence>
<keyword evidence="2" id="KW-1185">Reference proteome</keyword>
<dbReference type="Proteomes" id="UP001623592">
    <property type="component" value="Unassembled WGS sequence"/>
</dbReference>